<comment type="caution">
    <text evidence="1">The sequence shown here is derived from an EMBL/GenBank/DDBJ whole genome shotgun (WGS) entry which is preliminary data.</text>
</comment>
<name>A0ABU6TMS6_9FABA</name>
<evidence type="ECO:0000313" key="2">
    <source>
        <dbReference type="Proteomes" id="UP001341840"/>
    </source>
</evidence>
<dbReference type="EMBL" id="JASCZI010091161">
    <property type="protein sequence ID" value="MED6149258.1"/>
    <property type="molecule type" value="Genomic_DNA"/>
</dbReference>
<dbReference type="Proteomes" id="UP001341840">
    <property type="component" value="Unassembled WGS sequence"/>
</dbReference>
<sequence>MVVIGKNVHKDKHLRMVDKKVVSHSVIVQEAHKDIEDGDHMDMVVEGVHNYDIHHHIYLVGMHRVGCIHCRVEEIDVMKKVVAHTHNTPPSLDNSSLDVHHN</sequence>
<accession>A0ABU6TMS6</accession>
<keyword evidence="2" id="KW-1185">Reference proteome</keyword>
<organism evidence="1 2">
    <name type="scientific">Stylosanthes scabra</name>
    <dbReference type="NCBI Taxonomy" id="79078"/>
    <lineage>
        <taxon>Eukaryota</taxon>
        <taxon>Viridiplantae</taxon>
        <taxon>Streptophyta</taxon>
        <taxon>Embryophyta</taxon>
        <taxon>Tracheophyta</taxon>
        <taxon>Spermatophyta</taxon>
        <taxon>Magnoliopsida</taxon>
        <taxon>eudicotyledons</taxon>
        <taxon>Gunneridae</taxon>
        <taxon>Pentapetalae</taxon>
        <taxon>rosids</taxon>
        <taxon>fabids</taxon>
        <taxon>Fabales</taxon>
        <taxon>Fabaceae</taxon>
        <taxon>Papilionoideae</taxon>
        <taxon>50 kb inversion clade</taxon>
        <taxon>dalbergioids sensu lato</taxon>
        <taxon>Dalbergieae</taxon>
        <taxon>Pterocarpus clade</taxon>
        <taxon>Stylosanthes</taxon>
    </lineage>
</organism>
<protein>
    <submittedName>
        <fullName evidence="1">Uncharacterized protein</fullName>
    </submittedName>
</protein>
<gene>
    <name evidence="1" type="ORF">PIB30_060696</name>
</gene>
<proteinExistence type="predicted"/>
<reference evidence="1 2" key="1">
    <citation type="journal article" date="2023" name="Plants (Basel)">
        <title>Bridging the Gap: Combining Genomics and Transcriptomics Approaches to Understand Stylosanthes scabra, an Orphan Legume from the Brazilian Caatinga.</title>
        <authorList>
            <person name="Ferreira-Neto J.R.C."/>
            <person name="da Silva M.D."/>
            <person name="Binneck E."/>
            <person name="de Melo N.F."/>
            <person name="da Silva R.H."/>
            <person name="de Melo A.L.T.M."/>
            <person name="Pandolfi V."/>
            <person name="Bustamante F.O."/>
            <person name="Brasileiro-Vidal A.C."/>
            <person name="Benko-Iseppon A.M."/>
        </authorList>
    </citation>
    <scope>NUCLEOTIDE SEQUENCE [LARGE SCALE GENOMIC DNA]</scope>
    <source>
        <tissue evidence="1">Leaves</tissue>
    </source>
</reference>
<evidence type="ECO:0000313" key="1">
    <source>
        <dbReference type="EMBL" id="MED6149258.1"/>
    </source>
</evidence>